<dbReference type="GO" id="GO:0061504">
    <property type="term" value="P:cyclic threonylcarbamoyladenosine biosynthetic process"/>
    <property type="evidence" value="ECO:0007669"/>
    <property type="project" value="TreeGrafter"/>
</dbReference>
<dbReference type="GO" id="GO:0061503">
    <property type="term" value="F:tRNA threonylcarbamoyladenosine dehydratase"/>
    <property type="evidence" value="ECO:0007669"/>
    <property type="project" value="TreeGrafter"/>
</dbReference>
<dbReference type="Proteomes" id="UP000298285">
    <property type="component" value="Unassembled WGS sequence"/>
</dbReference>
<dbReference type="OrthoDB" id="9804286at2"/>
<feature type="domain" description="THIF-type NAD/FAD binding fold" evidence="1">
    <location>
        <begin position="9"/>
        <end position="240"/>
    </location>
</feature>
<dbReference type="PANTHER" id="PTHR43267:SF1">
    <property type="entry name" value="TRNA THREONYLCARBAMOYLADENOSINE DEHYDRATASE"/>
    <property type="match status" value="1"/>
</dbReference>
<keyword evidence="2" id="KW-0548">Nucleotidyltransferase</keyword>
<dbReference type="SUPFAM" id="SSF69572">
    <property type="entry name" value="Activating enzymes of the ubiquitin-like proteins"/>
    <property type="match status" value="1"/>
</dbReference>
<sequence>METTKVSLYSRNRIYISDEEQERIRNYRILVGGVGLASGIVECALRLGFENICVIDGDCVEESNLNRQNYLMSDIDELKTKSIYNRLKAINQNANITYHSIFLTEENLEDYVSLDAYDIAINALDFTSNVPFLFDDVCLSHNIPILHPYNLGWAGCVFIINRESLKLNTFYDTCEGFEAYFVSYVITHLKHLNNRKKWLEEVLEAYSLENRELSPPQLAVASWIVAGMCTNILFNIATGKNIKLFPEFYFASIM</sequence>
<accession>A0A4Y9IL93</accession>
<protein>
    <submittedName>
        <fullName evidence="2">ThiF family adenylyltransferase</fullName>
    </submittedName>
</protein>
<name>A0A4Y9IL93_9BACT</name>
<dbReference type="GO" id="GO:0016779">
    <property type="term" value="F:nucleotidyltransferase activity"/>
    <property type="evidence" value="ECO:0007669"/>
    <property type="project" value="UniProtKB-KW"/>
</dbReference>
<dbReference type="GO" id="GO:0008641">
    <property type="term" value="F:ubiquitin-like modifier activating enzyme activity"/>
    <property type="evidence" value="ECO:0007669"/>
    <property type="project" value="InterPro"/>
</dbReference>
<organism evidence="2 3">
    <name type="scientific">Dysgonomonas mossii</name>
    <dbReference type="NCBI Taxonomy" id="163665"/>
    <lineage>
        <taxon>Bacteria</taxon>
        <taxon>Pseudomonadati</taxon>
        <taxon>Bacteroidota</taxon>
        <taxon>Bacteroidia</taxon>
        <taxon>Bacteroidales</taxon>
        <taxon>Dysgonomonadaceae</taxon>
        <taxon>Dysgonomonas</taxon>
    </lineage>
</organism>
<dbReference type="Gene3D" id="3.40.50.720">
    <property type="entry name" value="NAD(P)-binding Rossmann-like Domain"/>
    <property type="match status" value="1"/>
</dbReference>
<dbReference type="InterPro" id="IPR035985">
    <property type="entry name" value="Ubiquitin-activating_enz"/>
</dbReference>
<dbReference type="RefSeq" id="WP_135105921.1">
    <property type="nucleotide sequence ID" value="NZ_JADGKW010000004.1"/>
</dbReference>
<comment type="caution">
    <text evidence="2">The sequence shown here is derived from an EMBL/GenBank/DDBJ whole genome shotgun (WGS) entry which is preliminary data.</text>
</comment>
<evidence type="ECO:0000313" key="3">
    <source>
        <dbReference type="Proteomes" id="UP000298285"/>
    </source>
</evidence>
<dbReference type="PANTHER" id="PTHR43267">
    <property type="entry name" value="TRNA THREONYLCARBAMOYLADENOSINE DEHYDRATASE"/>
    <property type="match status" value="1"/>
</dbReference>
<keyword evidence="2" id="KW-0808">Transferase</keyword>
<proteinExistence type="predicted"/>
<evidence type="ECO:0000259" key="1">
    <source>
        <dbReference type="Pfam" id="PF00899"/>
    </source>
</evidence>
<dbReference type="InterPro" id="IPR045886">
    <property type="entry name" value="ThiF/MoeB/HesA"/>
</dbReference>
<reference evidence="2 3" key="1">
    <citation type="submission" date="2019-03" db="EMBL/GenBank/DDBJ databases">
        <title>Diversity of the mouse oral microbiome.</title>
        <authorList>
            <person name="Joseph S."/>
            <person name="Aduse-Opoku J."/>
            <person name="Curtis M."/>
            <person name="Wade W."/>
            <person name="Hashim A."/>
        </authorList>
    </citation>
    <scope>NUCLEOTIDE SEQUENCE [LARGE SCALE GENOMIC DNA]</scope>
    <source>
        <strain evidence="2 3">P11</strain>
    </source>
</reference>
<dbReference type="InterPro" id="IPR000594">
    <property type="entry name" value="ThiF_NAD_FAD-bd"/>
</dbReference>
<dbReference type="EMBL" id="SPPK01000004">
    <property type="protein sequence ID" value="TFU88689.1"/>
    <property type="molecule type" value="Genomic_DNA"/>
</dbReference>
<evidence type="ECO:0000313" key="2">
    <source>
        <dbReference type="EMBL" id="TFU88689.1"/>
    </source>
</evidence>
<gene>
    <name evidence="2" type="ORF">E4T88_12500</name>
</gene>
<dbReference type="AlphaFoldDB" id="A0A4Y9IL93"/>
<dbReference type="Pfam" id="PF00899">
    <property type="entry name" value="ThiF"/>
    <property type="match status" value="1"/>
</dbReference>